<name>A0A1H9TD13_9ACTN</name>
<organism evidence="1 2">
    <name type="scientific">Propionibacterium cyclohexanicum</name>
    <dbReference type="NCBI Taxonomy" id="64702"/>
    <lineage>
        <taxon>Bacteria</taxon>
        <taxon>Bacillati</taxon>
        <taxon>Actinomycetota</taxon>
        <taxon>Actinomycetes</taxon>
        <taxon>Propionibacteriales</taxon>
        <taxon>Propionibacteriaceae</taxon>
        <taxon>Propionibacterium</taxon>
    </lineage>
</organism>
<proteinExistence type="predicted"/>
<evidence type="ECO:0000313" key="1">
    <source>
        <dbReference type="EMBL" id="SER95008.1"/>
    </source>
</evidence>
<keyword evidence="2" id="KW-1185">Reference proteome</keyword>
<dbReference type="Proteomes" id="UP000198815">
    <property type="component" value="Unassembled WGS sequence"/>
</dbReference>
<gene>
    <name evidence="1" type="ORF">SAMN05443377_12128</name>
</gene>
<dbReference type="AlphaFoldDB" id="A0A1H9TD13"/>
<evidence type="ECO:0000313" key="2">
    <source>
        <dbReference type="Proteomes" id="UP000198815"/>
    </source>
</evidence>
<dbReference type="RefSeq" id="WP_177170174.1">
    <property type="nucleotide sequence ID" value="NZ_FOGZ01000021.1"/>
</dbReference>
<dbReference type="InterPro" id="IPR012338">
    <property type="entry name" value="Beta-lactam/transpept-like"/>
</dbReference>
<sequence>MRDHAQRGQVRSAHLLGEVLMLCATVCCASFAPNSASPASATTNLSSAVNASIDSAARQGITQYVSIVDRSTGKVVFATPNASTQVASESIVKLYIAVWWLHQTGGDASAVSCGDIGYMIRESDDDIATACWRPDILSDVSSWYGLSASNNDPVTWTYWGAAHISASDVARLLNSAANDPLVGSWLINQMAQTTSLGADGYDQDFGFRAVSGAASKQGWDNDGYWLPQTGMIHSAGYVGNFAAVILQMGDLSSQEDAMHATATNTAQAIAANAHPTQGAIGAAYQQFGGLTSELGYPTSDQAASTGGGTTQSFQHGAMYWTAATGAHALLDPIRSYWMKAGGPSAALGYPNSPQTCDLPAGGCWQSFVGGILVVTGQNVVEIAGPLASQWTGQREVLGAPVGAAVSGAVEDGHRTISQDFAGGVLHASVLAPAPAPAHLGFWASVRKGIGKVLDGIRARL</sequence>
<accession>A0A1H9TD13</accession>
<dbReference type="STRING" id="64702.SAMN05443377_12128"/>
<dbReference type="Gene3D" id="3.40.710.10">
    <property type="entry name" value="DD-peptidase/beta-lactamase superfamily"/>
    <property type="match status" value="1"/>
</dbReference>
<dbReference type="Pfam" id="PF08310">
    <property type="entry name" value="LGFP"/>
    <property type="match status" value="1"/>
</dbReference>
<reference evidence="1 2" key="1">
    <citation type="submission" date="2016-10" db="EMBL/GenBank/DDBJ databases">
        <authorList>
            <person name="de Groot N.N."/>
        </authorList>
    </citation>
    <scope>NUCLEOTIDE SEQUENCE [LARGE SCALE GENOMIC DNA]</scope>
    <source>
        <strain evidence="1 2">DSM 16859</strain>
    </source>
</reference>
<protein>
    <submittedName>
        <fullName evidence="1">LGFP repeat-containing protein</fullName>
    </submittedName>
</protein>
<dbReference type="SUPFAM" id="SSF56601">
    <property type="entry name" value="beta-lactamase/transpeptidase-like"/>
    <property type="match status" value="1"/>
</dbReference>
<dbReference type="EMBL" id="FOGZ01000021">
    <property type="protein sequence ID" value="SER95008.1"/>
    <property type="molecule type" value="Genomic_DNA"/>
</dbReference>
<dbReference type="InterPro" id="IPR013207">
    <property type="entry name" value="LGFP"/>
</dbReference>